<evidence type="ECO:0000313" key="1">
    <source>
        <dbReference type="EMBL" id="DAD87172.1"/>
    </source>
</evidence>
<organism evidence="1">
    <name type="scientific">Siphoviridae sp. ctM4P7</name>
    <dbReference type="NCBI Taxonomy" id="2826256"/>
    <lineage>
        <taxon>Viruses</taxon>
        <taxon>Duplodnaviria</taxon>
        <taxon>Heunggongvirae</taxon>
        <taxon>Uroviricota</taxon>
        <taxon>Caudoviricetes</taxon>
    </lineage>
</organism>
<accession>A0A8S5MYA2</accession>
<sequence>MNKTFYNASGCKDTTAGKAIEKVTKEEKLMSQKAKDTVSLCKHFIELKGFELIGTIKIRDRKTGREYR</sequence>
<proteinExistence type="predicted"/>
<reference evidence="1" key="1">
    <citation type="journal article" date="2021" name="Proc. Natl. Acad. Sci. U.S.A.">
        <title>A Catalog of Tens of Thousands of Viruses from Human Metagenomes Reveals Hidden Associations with Chronic Diseases.</title>
        <authorList>
            <person name="Tisza M.J."/>
            <person name="Buck C.B."/>
        </authorList>
    </citation>
    <scope>NUCLEOTIDE SEQUENCE</scope>
    <source>
        <strain evidence="1">CtM4P7</strain>
    </source>
</reference>
<name>A0A8S5MYA2_9CAUD</name>
<protein>
    <submittedName>
        <fullName evidence="1">Uncharacterized protein</fullName>
    </submittedName>
</protein>
<dbReference type="EMBL" id="BK015015">
    <property type="protein sequence ID" value="DAD87172.1"/>
    <property type="molecule type" value="Genomic_DNA"/>
</dbReference>